<evidence type="ECO:0000313" key="2">
    <source>
        <dbReference type="EMBL" id="KLO19173.1"/>
    </source>
</evidence>
<accession>A0A0H2SBS1</accession>
<dbReference type="Proteomes" id="UP000053477">
    <property type="component" value="Unassembled WGS sequence"/>
</dbReference>
<gene>
    <name evidence="2" type="ORF">SCHPADRAFT_818575</name>
</gene>
<feature type="compositionally biased region" description="Polar residues" evidence="1">
    <location>
        <begin position="372"/>
        <end position="383"/>
    </location>
</feature>
<dbReference type="OrthoDB" id="3366352at2759"/>
<feature type="compositionally biased region" description="Acidic residues" evidence="1">
    <location>
        <begin position="277"/>
        <end position="330"/>
    </location>
</feature>
<evidence type="ECO:0000313" key="3">
    <source>
        <dbReference type="Proteomes" id="UP000053477"/>
    </source>
</evidence>
<sequence length="383" mass="42810">MAVDSTAVIHDPCACAPVGPNFVPRPFPPPALENVPLPYILDQLHNLAVHYWDKPETADCTVIVPVQQPSLRGRLPRNSTTCTTNNQLLTPPAEVDKFPNVHTDPAGLGRRETEPIAPASRVTRMTSKLHLDYLLAQSSLFRALLNGRSPLDHLTPSSPESPTTPPLFPEHAHLSVPPNRVPRILPSTSTHPTILLPLPHPESFPALVHYMYFGTTAALEEALNKRLFRWDDVVRNVEYLGMRTQVKVFLGRWYSNWMAPAHVRASARPPVVCESGEMPDEEDYEMDGDSDFDDDDDDSDDDSSVTSDSDVEYEDEYATEDDDDDYMSDSDDGKMQSAYVLTGSRRDRRRNFAPIELDEPPRGRTRSRSGPNTQESSRTNSPP</sequence>
<dbReference type="InParanoid" id="A0A0H2SBS1"/>
<keyword evidence="3" id="KW-1185">Reference proteome</keyword>
<organism evidence="2 3">
    <name type="scientific">Schizopora paradoxa</name>
    <dbReference type="NCBI Taxonomy" id="27342"/>
    <lineage>
        <taxon>Eukaryota</taxon>
        <taxon>Fungi</taxon>
        <taxon>Dikarya</taxon>
        <taxon>Basidiomycota</taxon>
        <taxon>Agaricomycotina</taxon>
        <taxon>Agaricomycetes</taxon>
        <taxon>Hymenochaetales</taxon>
        <taxon>Schizoporaceae</taxon>
        <taxon>Schizopora</taxon>
    </lineage>
</organism>
<reference evidence="2 3" key="1">
    <citation type="submission" date="2015-04" db="EMBL/GenBank/DDBJ databases">
        <title>Complete genome sequence of Schizopora paradoxa KUC8140, a cosmopolitan wood degrader in East Asia.</title>
        <authorList>
            <consortium name="DOE Joint Genome Institute"/>
            <person name="Min B."/>
            <person name="Park H."/>
            <person name="Jang Y."/>
            <person name="Kim J.-J."/>
            <person name="Kim K.H."/>
            <person name="Pangilinan J."/>
            <person name="Lipzen A."/>
            <person name="Riley R."/>
            <person name="Grigoriev I.V."/>
            <person name="Spatafora J.W."/>
            <person name="Choi I.-G."/>
        </authorList>
    </citation>
    <scope>NUCLEOTIDE SEQUENCE [LARGE SCALE GENOMIC DNA]</scope>
    <source>
        <strain evidence="2 3">KUC8140</strain>
    </source>
</reference>
<evidence type="ECO:0000256" key="1">
    <source>
        <dbReference type="SAM" id="MobiDB-lite"/>
    </source>
</evidence>
<dbReference type="AlphaFoldDB" id="A0A0H2SBS1"/>
<dbReference type="EMBL" id="KQ085888">
    <property type="protein sequence ID" value="KLO19173.1"/>
    <property type="molecule type" value="Genomic_DNA"/>
</dbReference>
<feature type="compositionally biased region" description="Polar residues" evidence="1">
    <location>
        <begin position="77"/>
        <end position="89"/>
    </location>
</feature>
<evidence type="ECO:0008006" key="4">
    <source>
        <dbReference type="Google" id="ProtNLM"/>
    </source>
</evidence>
<protein>
    <recommendedName>
        <fullName evidence="4">BTB domain-containing protein</fullName>
    </recommendedName>
</protein>
<feature type="region of interest" description="Disordered" evidence="1">
    <location>
        <begin position="75"/>
        <end position="111"/>
    </location>
</feature>
<name>A0A0H2SBS1_9AGAM</name>
<feature type="region of interest" description="Disordered" evidence="1">
    <location>
        <begin position="266"/>
        <end position="383"/>
    </location>
</feature>
<proteinExistence type="predicted"/>